<evidence type="ECO:0000259" key="7">
    <source>
        <dbReference type="PROSITE" id="PS51168"/>
    </source>
</evidence>
<dbReference type="NCBIfam" id="NF005965">
    <property type="entry name" value="PRK08055.1"/>
    <property type="match status" value="1"/>
</dbReference>
<feature type="chain" id="PRO_5023119155" description="Chorismate mutase" evidence="6">
    <location>
        <begin position="21"/>
        <end position="178"/>
    </location>
</feature>
<dbReference type="AlphaFoldDB" id="A0A506QN02"/>
<dbReference type="EMBL" id="VHJA01000027">
    <property type="protein sequence ID" value="TPV47631.1"/>
    <property type="molecule type" value="Genomic_DNA"/>
</dbReference>
<dbReference type="PIRSF" id="PIRSF026640">
    <property type="entry name" value="Peripl_chor_mut"/>
    <property type="match status" value="1"/>
</dbReference>
<dbReference type="OrthoDB" id="8445094at2"/>
<dbReference type="UniPathway" id="UPA00120">
    <property type="reaction ID" value="UER00203"/>
</dbReference>
<evidence type="ECO:0000256" key="4">
    <source>
        <dbReference type="ARBA" id="ARBA00023235"/>
    </source>
</evidence>
<reference evidence="8 9" key="1">
    <citation type="submission" date="2019-06" db="EMBL/GenBank/DDBJ databases">
        <title>Taxogenomics and systematics of the genus Pantoea.</title>
        <authorList>
            <person name="Tambong J.T."/>
        </authorList>
    </citation>
    <scope>NUCLEOTIDE SEQUENCE [LARGE SCALE GENOMIC DNA]</scope>
    <source>
        <strain evidence="8 9">LMG 24200</strain>
    </source>
</reference>
<dbReference type="GO" id="GO:0009697">
    <property type="term" value="P:salicylic acid biosynthetic process"/>
    <property type="evidence" value="ECO:0007669"/>
    <property type="project" value="TreeGrafter"/>
</dbReference>
<dbReference type="PROSITE" id="PS51168">
    <property type="entry name" value="CHORISMATE_MUT_2"/>
    <property type="match status" value="1"/>
</dbReference>
<evidence type="ECO:0000256" key="6">
    <source>
        <dbReference type="SAM" id="SignalP"/>
    </source>
</evidence>
<evidence type="ECO:0000256" key="3">
    <source>
        <dbReference type="ARBA" id="ARBA00022729"/>
    </source>
</evidence>
<feature type="signal peptide" evidence="6">
    <location>
        <begin position="1"/>
        <end position="20"/>
    </location>
</feature>
<comment type="caution">
    <text evidence="8">The sequence shown here is derived from an EMBL/GenBank/DDBJ whole genome shotgun (WGS) entry which is preliminary data.</text>
</comment>
<dbReference type="SMART" id="SM00830">
    <property type="entry name" value="CM_2"/>
    <property type="match status" value="1"/>
</dbReference>
<dbReference type="InterPro" id="IPR008240">
    <property type="entry name" value="Chorismate_mutase_periplasmic"/>
</dbReference>
<dbReference type="InterPro" id="IPR036263">
    <property type="entry name" value="Chorismate_II_sf"/>
</dbReference>
<keyword evidence="4 5" id="KW-0413">Isomerase</keyword>
<dbReference type="Gene3D" id="1.20.59.10">
    <property type="entry name" value="Chorismate mutase"/>
    <property type="match status" value="1"/>
</dbReference>
<dbReference type="EC" id="5.4.99.5" evidence="2 5"/>
<comment type="pathway">
    <text evidence="1 5">Metabolic intermediate biosynthesis; prephenate biosynthesis; prephenate from chorismate: step 1/1.</text>
</comment>
<evidence type="ECO:0000256" key="5">
    <source>
        <dbReference type="PIRNR" id="PIRNR026640"/>
    </source>
</evidence>
<keyword evidence="9" id="KW-1185">Reference proteome</keyword>
<evidence type="ECO:0000256" key="2">
    <source>
        <dbReference type="ARBA" id="ARBA00012404"/>
    </source>
</evidence>
<dbReference type="NCBIfam" id="TIGR01806">
    <property type="entry name" value="CM_mono2"/>
    <property type="match status" value="1"/>
</dbReference>
<dbReference type="GO" id="GO:0004106">
    <property type="term" value="F:chorismate mutase activity"/>
    <property type="evidence" value="ECO:0007669"/>
    <property type="project" value="UniProtKB-EC"/>
</dbReference>
<accession>A0A506QN02</accession>
<dbReference type="SUPFAM" id="SSF48600">
    <property type="entry name" value="Chorismate mutase II"/>
    <property type="match status" value="1"/>
</dbReference>
<name>A0A506QN02_9GAMM</name>
<dbReference type="Proteomes" id="UP000317747">
    <property type="component" value="Unassembled WGS sequence"/>
</dbReference>
<comment type="catalytic activity">
    <reaction evidence="5">
        <text>chorismate = prephenate</text>
        <dbReference type="Rhea" id="RHEA:13897"/>
        <dbReference type="ChEBI" id="CHEBI:29748"/>
        <dbReference type="ChEBI" id="CHEBI:29934"/>
        <dbReference type="EC" id="5.4.99.5"/>
    </reaction>
</comment>
<comment type="function">
    <text evidence="5">Catalyzes the Claisen rearrangement of chorismate to prephenate.</text>
</comment>
<proteinExistence type="predicted"/>
<dbReference type="RefSeq" id="WP_128084309.1">
    <property type="nucleotide sequence ID" value="NZ_CP071406.1"/>
</dbReference>
<evidence type="ECO:0000256" key="1">
    <source>
        <dbReference type="ARBA" id="ARBA00004817"/>
    </source>
</evidence>
<keyword evidence="3 6" id="KW-0732">Signal</keyword>
<dbReference type="InterPro" id="IPR051331">
    <property type="entry name" value="Chorismate_mutase-related"/>
</dbReference>
<dbReference type="PANTHER" id="PTHR38041">
    <property type="entry name" value="CHORISMATE MUTASE"/>
    <property type="match status" value="1"/>
</dbReference>
<sequence length="178" mass="19323">MTQFVAVFLSSLFICSNAFAGSVSSDAISAALNERMQIMKAVAGYKARQHLPVEDLPREQVVLDKMLSNAQQAGLEPQSVAPFIHALMNASKAIQYRYLADWLSTPEHSRAPADLAETRQQIERLDTELLTAIGQRLEAGPLTASDRRGLIAALAAPHLSEADKASLVTALARIQRKA</sequence>
<dbReference type="Pfam" id="PF01817">
    <property type="entry name" value="CM_2"/>
    <property type="match status" value="1"/>
</dbReference>
<protein>
    <recommendedName>
        <fullName evidence="2 5">Chorismate mutase</fullName>
        <ecNumber evidence="2 5">5.4.99.5</ecNumber>
    </recommendedName>
</protein>
<dbReference type="InterPro" id="IPR002701">
    <property type="entry name" value="CM_II_prokaryot"/>
</dbReference>
<dbReference type="PANTHER" id="PTHR38041:SF2">
    <property type="entry name" value="SECRETED CHORISMATE MUTASE"/>
    <property type="match status" value="1"/>
</dbReference>
<dbReference type="InterPro" id="IPR036979">
    <property type="entry name" value="CM_dom_sf"/>
</dbReference>
<dbReference type="GO" id="GO:0046417">
    <property type="term" value="P:chorismate metabolic process"/>
    <property type="evidence" value="ECO:0007669"/>
    <property type="project" value="InterPro"/>
</dbReference>
<organism evidence="8 9">
    <name type="scientific">Pantoea deleyi</name>
    <dbReference type="NCBI Taxonomy" id="470932"/>
    <lineage>
        <taxon>Bacteria</taxon>
        <taxon>Pseudomonadati</taxon>
        <taxon>Pseudomonadota</taxon>
        <taxon>Gammaproteobacteria</taxon>
        <taxon>Enterobacterales</taxon>
        <taxon>Erwiniaceae</taxon>
        <taxon>Pantoea</taxon>
    </lineage>
</organism>
<feature type="domain" description="Chorismate mutase" evidence="7">
    <location>
        <begin position="3"/>
        <end position="99"/>
    </location>
</feature>
<evidence type="ECO:0000313" key="9">
    <source>
        <dbReference type="Proteomes" id="UP000317747"/>
    </source>
</evidence>
<gene>
    <name evidence="8" type="ORF">FJW01_03340</name>
</gene>
<evidence type="ECO:0000313" key="8">
    <source>
        <dbReference type="EMBL" id="TPV47631.1"/>
    </source>
</evidence>